<dbReference type="Proteomes" id="UP001163735">
    <property type="component" value="Segment"/>
</dbReference>
<dbReference type="EMBL" id="OP491958">
    <property type="protein sequence ID" value="UZV39717.1"/>
    <property type="molecule type" value="Genomic_DNA"/>
</dbReference>
<keyword evidence="2" id="KW-1185">Reference proteome</keyword>
<evidence type="ECO:0000313" key="2">
    <source>
        <dbReference type="Proteomes" id="UP001163735"/>
    </source>
</evidence>
<name>A0A9E8GEG6_9CAUD</name>
<protein>
    <submittedName>
        <fullName evidence="1">Uncharacterized protein</fullName>
    </submittedName>
</protein>
<proteinExistence type="predicted"/>
<gene>
    <name evidence="1" type="ORF">APT65_00114</name>
</gene>
<evidence type="ECO:0000313" key="1">
    <source>
        <dbReference type="EMBL" id="UZV39717.1"/>
    </source>
</evidence>
<organism evidence="1 2">
    <name type="scientific">Aeromonas phage APT65</name>
    <dbReference type="NCBI Taxonomy" id="2982914"/>
    <lineage>
        <taxon>Viruses</taxon>
        <taxon>Duplodnaviria</taxon>
        <taxon>Heunggongvirae</taxon>
        <taxon>Uroviricota</taxon>
        <taxon>Caudoviricetes</taxon>
        <taxon>Aquaneticvirus</taxon>
        <taxon>Aquaneticvirus ApT65</taxon>
    </lineage>
</organism>
<reference evidence="1" key="1">
    <citation type="submission" date="2022-09" db="EMBL/GenBank/DDBJ databases">
        <authorList>
            <person name="Cebeci A."/>
            <person name="Ture M."/>
            <person name="Alemdag M."/>
            <person name="Altinok I."/>
        </authorList>
    </citation>
    <scope>NUCLEOTIDE SEQUENCE</scope>
</reference>
<sequence>MKTIITSLVVLAILAISLLFIRGSDWLSCTVAASDLGRKTEFSWVSGKCMVFRANGEKVYLNQIRDSSDSSGE</sequence>
<accession>A0A9E8GEG6</accession>